<evidence type="ECO:0000313" key="3">
    <source>
        <dbReference type="Proteomes" id="UP000292262"/>
    </source>
</evidence>
<gene>
    <name evidence="2" type="ORF">EV197_0194</name>
</gene>
<feature type="transmembrane region" description="Helical" evidence="1">
    <location>
        <begin position="5"/>
        <end position="22"/>
    </location>
</feature>
<dbReference type="EMBL" id="SGXE01000001">
    <property type="protein sequence ID" value="RZS98992.1"/>
    <property type="molecule type" value="Genomic_DNA"/>
</dbReference>
<evidence type="ECO:0000256" key="1">
    <source>
        <dbReference type="SAM" id="Phobius"/>
    </source>
</evidence>
<keyword evidence="1" id="KW-0812">Transmembrane</keyword>
<protein>
    <submittedName>
        <fullName evidence="2">Uncharacterized protein</fullName>
    </submittedName>
</protein>
<accession>A0A4Q7PJ99</accession>
<dbReference type="OrthoDB" id="1145018at2"/>
<name>A0A4Q7PJ99_9FLAO</name>
<sequence>MKYVIRILFIGILIMIATGYYYKNTNDHLTGDRWVGIGILVAAFVLMPLFIIHRWKGKRVEDYMLTKDNLKKMMDYDKEEKEKKE</sequence>
<proteinExistence type="predicted"/>
<evidence type="ECO:0000313" key="2">
    <source>
        <dbReference type="EMBL" id="RZS98992.1"/>
    </source>
</evidence>
<keyword evidence="3" id="KW-1185">Reference proteome</keyword>
<dbReference type="RefSeq" id="WP_130284861.1">
    <property type="nucleotide sequence ID" value="NZ_SGXE01000001.1"/>
</dbReference>
<keyword evidence="1" id="KW-1133">Transmembrane helix</keyword>
<reference evidence="2 3" key="1">
    <citation type="submission" date="2019-02" db="EMBL/GenBank/DDBJ databases">
        <title>Genomic Encyclopedia of Type Strains, Phase IV (KMG-IV): sequencing the most valuable type-strain genomes for metagenomic binning, comparative biology and taxonomic classification.</title>
        <authorList>
            <person name="Goeker M."/>
        </authorList>
    </citation>
    <scope>NUCLEOTIDE SEQUENCE [LARGE SCALE GENOMIC DNA]</scope>
    <source>
        <strain evidence="2 3">DSM 17196</strain>
    </source>
</reference>
<keyword evidence="1" id="KW-0472">Membrane</keyword>
<feature type="transmembrane region" description="Helical" evidence="1">
    <location>
        <begin position="34"/>
        <end position="52"/>
    </location>
</feature>
<dbReference type="AlphaFoldDB" id="A0A4Q7PJ99"/>
<organism evidence="2 3">
    <name type="scientific">Aquimarina brevivitae</name>
    <dbReference type="NCBI Taxonomy" id="323412"/>
    <lineage>
        <taxon>Bacteria</taxon>
        <taxon>Pseudomonadati</taxon>
        <taxon>Bacteroidota</taxon>
        <taxon>Flavobacteriia</taxon>
        <taxon>Flavobacteriales</taxon>
        <taxon>Flavobacteriaceae</taxon>
        <taxon>Aquimarina</taxon>
    </lineage>
</organism>
<dbReference type="Proteomes" id="UP000292262">
    <property type="component" value="Unassembled WGS sequence"/>
</dbReference>
<comment type="caution">
    <text evidence="2">The sequence shown here is derived from an EMBL/GenBank/DDBJ whole genome shotgun (WGS) entry which is preliminary data.</text>
</comment>